<proteinExistence type="predicted"/>
<dbReference type="InterPro" id="IPR014721">
    <property type="entry name" value="Ribsml_uS5_D2-typ_fold_subgr"/>
</dbReference>
<dbReference type="Gene3D" id="3.30.230.10">
    <property type="match status" value="1"/>
</dbReference>
<name>A0A379AKU0_ENTAG</name>
<dbReference type="GO" id="GO:0004413">
    <property type="term" value="F:homoserine kinase activity"/>
    <property type="evidence" value="ECO:0007669"/>
    <property type="project" value="UniProtKB-EC"/>
</dbReference>
<dbReference type="Proteomes" id="UP000254640">
    <property type="component" value="Unassembled WGS sequence"/>
</dbReference>
<protein>
    <submittedName>
        <fullName evidence="1">Homoserine kinase</fullName>
        <ecNumber evidence="1">2.7.1.39</ecNumber>
    </submittedName>
</protein>
<dbReference type="EC" id="2.7.1.39" evidence="1"/>
<keyword evidence="1" id="KW-0808">Transferase</keyword>
<evidence type="ECO:0000313" key="1">
    <source>
        <dbReference type="EMBL" id="SUB18513.1"/>
    </source>
</evidence>
<dbReference type="EMBL" id="UGSO01000001">
    <property type="protein sequence ID" value="SUB18513.1"/>
    <property type="molecule type" value="Genomic_DNA"/>
</dbReference>
<sequence length="54" mass="5667">MVKIYAPASIGNVSVGFDVLGAAVSPVDGSLLGDCVSVEAAEQFFTDQRRTFCQ</sequence>
<keyword evidence="2" id="KW-1185">Reference proteome</keyword>
<keyword evidence="1" id="KW-0418">Kinase</keyword>
<gene>
    <name evidence="1" type="primary">thrB_3</name>
    <name evidence="1" type="ORF">NCTC9381_04472</name>
</gene>
<reference evidence="1 2" key="1">
    <citation type="submission" date="2018-06" db="EMBL/GenBank/DDBJ databases">
        <authorList>
            <consortium name="Pathogen Informatics"/>
            <person name="Doyle S."/>
        </authorList>
    </citation>
    <scope>NUCLEOTIDE SEQUENCE [LARGE SCALE GENOMIC DNA]</scope>
    <source>
        <strain evidence="1 2">NCTC9381</strain>
    </source>
</reference>
<dbReference type="AlphaFoldDB" id="A0A379AKU0"/>
<accession>A0A379AKU0</accession>
<evidence type="ECO:0000313" key="2">
    <source>
        <dbReference type="Proteomes" id="UP000254640"/>
    </source>
</evidence>
<organism evidence="1 2">
    <name type="scientific">Enterobacter agglomerans</name>
    <name type="common">Erwinia herbicola</name>
    <name type="synonym">Pantoea agglomerans</name>
    <dbReference type="NCBI Taxonomy" id="549"/>
    <lineage>
        <taxon>Bacteria</taxon>
        <taxon>Pseudomonadati</taxon>
        <taxon>Pseudomonadota</taxon>
        <taxon>Gammaproteobacteria</taxon>
        <taxon>Enterobacterales</taxon>
        <taxon>Erwiniaceae</taxon>
        <taxon>Pantoea</taxon>
        <taxon>Pantoea agglomerans group</taxon>
    </lineage>
</organism>